<dbReference type="EMBL" id="CP053708">
    <property type="protein sequence ID" value="QKE91440.1"/>
    <property type="molecule type" value="Genomic_DNA"/>
</dbReference>
<dbReference type="Proteomes" id="UP000500767">
    <property type="component" value="Chromosome"/>
</dbReference>
<reference evidence="2 3" key="1">
    <citation type="journal article" date="2014" name="World J. Microbiol. Biotechnol.">
        <title>Biodiversity and physiological characteristics of Antarctic and Arctic lichens-associated bacteria.</title>
        <authorList>
            <person name="Lee Y.M."/>
            <person name="Kim E.H."/>
            <person name="Lee H.K."/>
            <person name="Hong S.G."/>
        </authorList>
    </citation>
    <scope>NUCLEOTIDE SEQUENCE [LARGE SCALE GENOMIC DNA]</scope>
    <source>
        <strain evidence="2 3">PAMC 26569</strain>
    </source>
</reference>
<dbReference type="AlphaFoldDB" id="A0A6M8HSW0"/>
<gene>
    <name evidence="2" type="ORF">HN018_16590</name>
</gene>
<keyword evidence="3" id="KW-1185">Reference proteome</keyword>
<sequence length="234" mass="25282">MDEQFDSALIQAAMARAELVGWRRVNVAEAARDANLPLDEARVRFPFRSTILLRLCLLADRAALIDDGSTGTVRERLFDLLMRRIDVLQQYRGGVQSVLRAIPFDPALALLLGAATADSMSWMAQAAGLDISRLSGGLRNRGLIGVWLQTVRAWDKDDSADLSGTMVALDKALDRAEWLGRMLDRPLFGQGGAEVDPTPLDQSVMLAGGQVGRQANGGLDDDELLDTGPVGPLA</sequence>
<dbReference type="KEGG" id="lck:HN018_16590"/>
<accession>A0A6M8HSW0</accession>
<organism evidence="2 3">
    <name type="scientific">Lichenicola cladoniae</name>
    <dbReference type="NCBI Taxonomy" id="1484109"/>
    <lineage>
        <taxon>Bacteria</taxon>
        <taxon>Pseudomonadati</taxon>
        <taxon>Pseudomonadota</taxon>
        <taxon>Alphaproteobacteria</taxon>
        <taxon>Acetobacterales</taxon>
        <taxon>Acetobacteraceae</taxon>
        <taxon>Lichenicola</taxon>
    </lineage>
</organism>
<feature type="region of interest" description="Disordered" evidence="1">
    <location>
        <begin position="211"/>
        <end position="234"/>
    </location>
</feature>
<evidence type="ECO:0000313" key="3">
    <source>
        <dbReference type="Proteomes" id="UP000500767"/>
    </source>
</evidence>
<evidence type="ECO:0000313" key="2">
    <source>
        <dbReference type="EMBL" id="QKE91440.1"/>
    </source>
</evidence>
<dbReference type="Gene3D" id="1.10.357.10">
    <property type="entry name" value="Tetracycline Repressor, domain 2"/>
    <property type="match status" value="1"/>
</dbReference>
<name>A0A6M8HSW0_9PROT</name>
<dbReference type="RefSeq" id="WP_171833033.1">
    <property type="nucleotide sequence ID" value="NZ_CP053708.1"/>
</dbReference>
<protein>
    <submittedName>
        <fullName evidence="2">TetR family transcriptional regulator</fullName>
    </submittedName>
</protein>
<evidence type="ECO:0000256" key="1">
    <source>
        <dbReference type="SAM" id="MobiDB-lite"/>
    </source>
</evidence>
<proteinExistence type="predicted"/>